<dbReference type="OrthoDB" id="3483786at2"/>
<dbReference type="RefSeq" id="WP_117359031.1">
    <property type="nucleotide sequence ID" value="NZ_QURH01000320.1"/>
</dbReference>
<sequence>MRSSAARRERRRMERLRHRLNGLGWQVVRRYEGERPLIRVLSPVSSCVGDSVVIDAGWFRSGTGVWLAPCREADRAAEAVAQLLAPYVIAIVMARHQDDD</sequence>
<reference evidence="1 2" key="1">
    <citation type="submission" date="2018-08" db="EMBL/GenBank/DDBJ databases">
        <title>Actinomadura jelena sp. nov., a novel Actinomycete isolated from soil in Chad.</title>
        <authorList>
            <person name="Shi L."/>
        </authorList>
    </citation>
    <scope>NUCLEOTIDE SEQUENCE [LARGE SCALE GENOMIC DNA]</scope>
    <source>
        <strain evidence="1 2">NEAU-G17</strain>
    </source>
</reference>
<dbReference type="Proteomes" id="UP000261811">
    <property type="component" value="Unassembled WGS sequence"/>
</dbReference>
<proteinExistence type="predicted"/>
<dbReference type="AlphaFoldDB" id="A0A372JIK8"/>
<keyword evidence="2" id="KW-1185">Reference proteome</keyword>
<dbReference type="EMBL" id="QURH01000320">
    <property type="protein sequence ID" value="RFU39847.1"/>
    <property type="molecule type" value="Genomic_DNA"/>
</dbReference>
<accession>A0A372JIK8</accession>
<comment type="caution">
    <text evidence="1">The sequence shown here is derived from an EMBL/GenBank/DDBJ whole genome shotgun (WGS) entry which is preliminary data.</text>
</comment>
<protein>
    <submittedName>
        <fullName evidence="1">Uncharacterized protein</fullName>
    </submittedName>
</protein>
<organism evidence="1 2">
    <name type="scientific">Actinomadura logoneensis</name>
    <dbReference type="NCBI Taxonomy" id="2293572"/>
    <lineage>
        <taxon>Bacteria</taxon>
        <taxon>Bacillati</taxon>
        <taxon>Actinomycetota</taxon>
        <taxon>Actinomycetes</taxon>
        <taxon>Streptosporangiales</taxon>
        <taxon>Thermomonosporaceae</taxon>
        <taxon>Actinomadura</taxon>
    </lineage>
</organism>
<gene>
    <name evidence="1" type="ORF">DZF91_20240</name>
</gene>
<name>A0A372JIK8_9ACTN</name>
<evidence type="ECO:0000313" key="1">
    <source>
        <dbReference type="EMBL" id="RFU39847.1"/>
    </source>
</evidence>
<evidence type="ECO:0000313" key="2">
    <source>
        <dbReference type="Proteomes" id="UP000261811"/>
    </source>
</evidence>